<dbReference type="PANTHER" id="PTHR33971:SF3">
    <property type="entry name" value="UBIQUITIN CARBOXYL-TERMINAL HYDROLASE 36"/>
    <property type="match status" value="1"/>
</dbReference>
<dbReference type="PANTHER" id="PTHR33971">
    <property type="entry name" value="OS06G0232000 PROTEIN"/>
    <property type="match status" value="1"/>
</dbReference>
<dbReference type="EMBL" id="KK198757">
    <property type="protein sequence ID" value="KCW74871.1"/>
    <property type="molecule type" value="Genomic_DNA"/>
</dbReference>
<dbReference type="AlphaFoldDB" id="A0A059C9L4"/>
<evidence type="ECO:0000256" key="1">
    <source>
        <dbReference type="SAM" id="MobiDB-lite"/>
    </source>
</evidence>
<dbReference type="Gramene" id="KCW74871">
    <property type="protein sequence ID" value="KCW74871"/>
    <property type="gene ID" value="EUGRSUZ_E03612"/>
</dbReference>
<name>A0A059C9L4_EUCGR</name>
<dbReference type="eggNOG" id="ENOG502RZHN">
    <property type="taxonomic scope" value="Eukaryota"/>
</dbReference>
<dbReference type="InterPro" id="IPR038943">
    <property type="entry name" value="PLDrp1-like"/>
</dbReference>
<feature type="region of interest" description="Disordered" evidence="1">
    <location>
        <begin position="116"/>
        <end position="230"/>
    </location>
</feature>
<sequence length="339" mass="38117">MNFYYPNYYDSGHGDGGYHPNSYDFPSNFGSYYDYKLNGEPEFHDQVPAWHYTSYDYVPPQPTISYSASAFSHSDLITVHPNAYYSSSYDPKSTGFVISYSTVEFEPDFEEYDTTPYGGGYDPSLTYGKPLPPSAEICHPHSTGVQDAPLPGGVRDGIPKLPITEAEDEQARKPEAGNEIVPAKIDQEVQNSSHQTEEDSGKDRGESEQSHNENSGHSPWDGYGGGFQGTAPPAPPGCGLDAWDICDGIFGYWPCLSKDYRRGYGVERIDDRECCRRNEDQWQGTVDCLFGSTNPYAERRYDPQVSSGHYSVHAYERQSEGQLYYEQVEYENYGDSNSW</sequence>
<dbReference type="STRING" id="71139.A0A059C9L4"/>
<dbReference type="FunCoup" id="A0A059C9L4">
    <property type="interactions" value="310"/>
</dbReference>
<organism evidence="2">
    <name type="scientific">Eucalyptus grandis</name>
    <name type="common">Flooded gum</name>
    <dbReference type="NCBI Taxonomy" id="71139"/>
    <lineage>
        <taxon>Eukaryota</taxon>
        <taxon>Viridiplantae</taxon>
        <taxon>Streptophyta</taxon>
        <taxon>Embryophyta</taxon>
        <taxon>Tracheophyta</taxon>
        <taxon>Spermatophyta</taxon>
        <taxon>Magnoliopsida</taxon>
        <taxon>eudicotyledons</taxon>
        <taxon>Gunneridae</taxon>
        <taxon>Pentapetalae</taxon>
        <taxon>rosids</taxon>
        <taxon>malvids</taxon>
        <taxon>Myrtales</taxon>
        <taxon>Myrtaceae</taxon>
        <taxon>Myrtoideae</taxon>
        <taxon>Eucalypteae</taxon>
        <taxon>Eucalyptus</taxon>
    </lineage>
</organism>
<dbReference type="InParanoid" id="A0A059C9L4"/>
<reference evidence="2" key="1">
    <citation type="submission" date="2013-07" db="EMBL/GenBank/DDBJ databases">
        <title>The genome of Eucalyptus grandis.</title>
        <authorList>
            <person name="Schmutz J."/>
            <person name="Hayes R."/>
            <person name="Myburg A."/>
            <person name="Tuskan G."/>
            <person name="Grattapaglia D."/>
            <person name="Rokhsar D.S."/>
        </authorList>
    </citation>
    <scope>NUCLEOTIDE SEQUENCE</scope>
    <source>
        <tissue evidence="2">Leaf extractions</tissue>
    </source>
</reference>
<dbReference type="OrthoDB" id="768992at2759"/>
<accession>A0A059C9L4</accession>
<dbReference type="OMA" id="EICYPRS"/>
<dbReference type="GO" id="GO:0070300">
    <property type="term" value="F:phosphatidic acid binding"/>
    <property type="evidence" value="ECO:0007669"/>
    <property type="project" value="InterPro"/>
</dbReference>
<gene>
    <name evidence="2" type="ORF">EUGRSUZ_E03612</name>
</gene>
<proteinExistence type="predicted"/>
<protein>
    <submittedName>
        <fullName evidence="2">Uncharacterized protein</fullName>
    </submittedName>
</protein>
<evidence type="ECO:0000313" key="2">
    <source>
        <dbReference type="EMBL" id="KCW74871.1"/>
    </source>
</evidence>
<dbReference type="KEGG" id="egr:104445483"/>
<feature type="compositionally biased region" description="Basic and acidic residues" evidence="1">
    <location>
        <begin position="195"/>
        <end position="211"/>
    </location>
</feature>